<dbReference type="Proteomes" id="UP001597045">
    <property type="component" value="Unassembled WGS sequence"/>
</dbReference>
<protein>
    <submittedName>
        <fullName evidence="1">Uncharacterized protein</fullName>
    </submittedName>
</protein>
<accession>A0ABW3M845</accession>
<evidence type="ECO:0000313" key="2">
    <source>
        <dbReference type="Proteomes" id="UP001597045"/>
    </source>
</evidence>
<name>A0ABW3M845_9PSEU</name>
<keyword evidence="2" id="KW-1185">Reference proteome</keyword>
<comment type="caution">
    <text evidence="1">The sequence shown here is derived from an EMBL/GenBank/DDBJ whole genome shotgun (WGS) entry which is preliminary data.</text>
</comment>
<organism evidence="1 2">
    <name type="scientific">Kibdelosporangium lantanae</name>
    <dbReference type="NCBI Taxonomy" id="1497396"/>
    <lineage>
        <taxon>Bacteria</taxon>
        <taxon>Bacillati</taxon>
        <taxon>Actinomycetota</taxon>
        <taxon>Actinomycetes</taxon>
        <taxon>Pseudonocardiales</taxon>
        <taxon>Pseudonocardiaceae</taxon>
        <taxon>Kibdelosporangium</taxon>
    </lineage>
</organism>
<sequence>MTEQPPLQTQHGANRAMGDARVEYAEMLFHEAPDPSGPPQPVSELTAQVQTSIFLAMYYEMRHGHDLIAAHLQALEDHRTAVAELTRAFEPSELLAAIPNELPPAREPVD</sequence>
<dbReference type="EMBL" id="JBHTIS010000689">
    <property type="protein sequence ID" value="MFD1046527.1"/>
    <property type="molecule type" value="Genomic_DNA"/>
</dbReference>
<proteinExistence type="predicted"/>
<gene>
    <name evidence="1" type="ORF">ACFQ1S_13670</name>
</gene>
<reference evidence="2" key="1">
    <citation type="journal article" date="2019" name="Int. J. Syst. Evol. Microbiol.">
        <title>The Global Catalogue of Microorganisms (GCM) 10K type strain sequencing project: providing services to taxonomists for standard genome sequencing and annotation.</title>
        <authorList>
            <consortium name="The Broad Institute Genomics Platform"/>
            <consortium name="The Broad Institute Genome Sequencing Center for Infectious Disease"/>
            <person name="Wu L."/>
            <person name="Ma J."/>
        </authorList>
    </citation>
    <scope>NUCLEOTIDE SEQUENCE [LARGE SCALE GENOMIC DNA]</scope>
    <source>
        <strain evidence="2">JCM 31486</strain>
    </source>
</reference>
<evidence type="ECO:0000313" key="1">
    <source>
        <dbReference type="EMBL" id="MFD1046527.1"/>
    </source>
</evidence>